<dbReference type="FunFam" id="1.25.40.1050:FF:000002">
    <property type="entry name" value="5'-3' exoribonuclease"/>
    <property type="match status" value="1"/>
</dbReference>
<dbReference type="InterPro" id="IPR017151">
    <property type="entry name" value="Xrn2/3/4"/>
</dbReference>
<protein>
    <recommendedName>
        <fullName evidence="15">5'-3' exoribonuclease</fullName>
        <ecNumber evidence="15">3.1.13.-</ecNumber>
    </recommendedName>
</protein>
<dbReference type="PROSITE" id="PS50158">
    <property type="entry name" value="ZF_CCHC"/>
    <property type="match status" value="1"/>
</dbReference>
<dbReference type="PANTHER" id="PTHR12341:SF41">
    <property type="entry name" value="5'-3' EXORIBONUCLEASE 2"/>
    <property type="match status" value="1"/>
</dbReference>
<evidence type="ECO:0000256" key="7">
    <source>
        <dbReference type="ARBA" id="ARBA00022801"/>
    </source>
</evidence>
<organism evidence="19 20">
    <name type="scientific">Steccherinum ochraceum</name>
    <dbReference type="NCBI Taxonomy" id="92696"/>
    <lineage>
        <taxon>Eukaryota</taxon>
        <taxon>Fungi</taxon>
        <taxon>Dikarya</taxon>
        <taxon>Basidiomycota</taxon>
        <taxon>Agaricomycotina</taxon>
        <taxon>Agaricomycetes</taxon>
        <taxon>Polyporales</taxon>
        <taxon>Steccherinaceae</taxon>
        <taxon>Steccherinum</taxon>
    </lineage>
</organism>
<sequence length="1114" mass="123078">MGVPALFRWLSKKYPKIVLPVVEEQANEVENADGEKVTIPIDMSNPNPNGEEFDNLYLDMNGIVHPCTHPEGKPAPETEEHMMVEIMKYTDRVVGMVRPRKLLFMAIDGVAPRAKMNQQRSRRFRSAQEAKEKEEAHKAALIEWEARGQVVTDHERNKKQWDSNAITPGTPFMDLLATSLRYWVAAKMNSDPGWAELEVIISDASVPGEGEHKIMDYVRRQRVNPGHDPNTKHVIYGLDADLIMLSLATHEPNFRVLREDVFAQQAPRNTCRICGQIGHMAAQCTNQREENTKPAHDIKPFIFLDVAILREYLDGELRLSHSFYDLERAIDDWVLLIFFVGNDFLPHLPSLEIREGAIDTLLRIWKQELPRMGGYITDHGQLVLERVQIILEGLAKREDEIFRKRHEAETRQDQAAKRRKLMEKDLGATDAGPSSSLNLTSGPTAPATDFAANADSIGFGGPQTSETVQLAPAAAQALAGSNRDIVANRRAIRMANMSAAEMLKAEMQGLTPLKVSKSAPTNGSVAESAQGAVNGDIDGQPMDEDRAEALSHGVKRKLEDVKTEEADEGIGSEEDDAPADADQEPDYTLVVNGDGSVAQKDNVKLWEAGYRERYYRQKFGKELSDTAFRKEVTTKYVEGMAWVLHYYYQGTPSWTWYYPYHFAPFAADFEDVKDMKLEFSIGQPFRPFEQLMGVFPAASRMHIPSVFQPLMTEEDSPIIDFYPTSFQVDMNGKKMTWQGVALLPFIDETRLLDAMNAHYPKLSEDENRRNTWGNTVIYIPEEHPLYPSIEALYGKRKSDEPVPINPEKSKGLSGFLLPNPECMPGTPFPCPFSDVSMPDIKNDRSLSALYLFPEQITAHKSVLLPGVEVPPPVLSEEDRENVRQGGGRGRGRGRGGRGGYQDGNYGRPERGGSAAFGYQSSYNGQGRDHTRNFNSRGPSDYQRSSYESSGQRYEQSSSYGGGAQQQYTSYQAQSSYPPRQSYDSYDSGGYNARGGPPPQNYNSYGGRGGGRGGPPRGGYNNYDNSYNQSYNPQPAGYNNSRGGYQGSNRGGYGGYGGGNPGGGYGGYGGGGGGGYGGGGGGGYGGPQNGGGYNTGYNRGGSNGPMRGRGRGGRY</sequence>
<feature type="region of interest" description="Disordered" evidence="17">
    <location>
        <begin position="868"/>
        <end position="1043"/>
    </location>
</feature>
<feature type="domain" description="CCHC-type" evidence="18">
    <location>
        <begin position="271"/>
        <end position="286"/>
    </location>
</feature>
<comment type="caution">
    <text evidence="19">The sequence shown here is derived from an EMBL/GenBank/DDBJ whole genome shotgun (WGS) entry which is preliminary data.</text>
</comment>
<dbReference type="FunFam" id="3.40.50.12390:FF:000003">
    <property type="entry name" value="5'-3' exoribonuclease"/>
    <property type="match status" value="1"/>
</dbReference>
<dbReference type="Proteomes" id="UP000292702">
    <property type="component" value="Unassembled WGS sequence"/>
</dbReference>
<comment type="function">
    <text evidence="13">Possesses 5'-&gt;3' exoribonuclease activity. Required for the processing of nuclear mRNA and rRNA precursors. May promote the termination of transcription by RNA polymerase II. Essential for vegetative cell growth and chromosome segregation.</text>
</comment>
<dbReference type="GO" id="GO:0008270">
    <property type="term" value="F:zinc ion binding"/>
    <property type="evidence" value="ECO:0007669"/>
    <property type="project" value="UniProtKB-KW"/>
</dbReference>
<dbReference type="SMART" id="SM00343">
    <property type="entry name" value="ZnF_C2HC"/>
    <property type="match status" value="1"/>
</dbReference>
<keyword evidence="4" id="KW-0698">rRNA processing</keyword>
<evidence type="ECO:0000256" key="17">
    <source>
        <dbReference type="SAM" id="MobiDB-lite"/>
    </source>
</evidence>
<dbReference type="InterPro" id="IPR001878">
    <property type="entry name" value="Znf_CCHC"/>
</dbReference>
<keyword evidence="5 15" id="KW-0507">mRNA processing</keyword>
<evidence type="ECO:0000256" key="15">
    <source>
        <dbReference type="PIRNR" id="PIRNR037239"/>
    </source>
</evidence>
<dbReference type="GO" id="GO:0003723">
    <property type="term" value="F:RNA binding"/>
    <property type="evidence" value="ECO:0007669"/>
    <property type="project" value="TreeGrafter"/>
</dbReference>
<keyword evidence="10" id="KW-0175">Coiled coil</keyword>
<feature type="compositionally biased region" description="Low complexity" evidence="17">
    <location>
        <begin position="964"/>
        <end position="976"/>
    </location>
</feature>
<comment type="function">
    <text evidence="15">Possesses 5'-&gt;3' exoribonuclease activity. May promote termination of transcription by RNA polymerase II.</text>
</comment>
<keyword evidence="12" id="KW-0539">Nucleus</keyword>
<feature type="compositionally biased region" description="Polar residues" evidence="17">
    <location>
        <begin position="518"/>
        <end position="527"/>
    </location>
</feature>
<dbReference type="PIRSF" id="PIRSF037239">
    <property type="entry name" value="Exonuclease_Xrn2"/>
    <property type="match status" value="1"/>
</dbReference>
<feature type="compositionally biased region" description="Gly residues" evidence="17">
    <location>
        <begin position="1064"/>
        <end position="1102"/>
    </location>
</feature>
<evidence type="ECO:0000256" key="3">
    <source>
        <dbReference type="ARBA" id="ARBA00022472"/>
    </source>
</evidence>
<keyword evidence="16" id="KW-0863">Zinc-finger</keyword>
<feature type="compositionally biased region" description="Gly residues" evidence="17">
    <location>
        <begin position="1005"/>
        <end position="1016"/>
    </location>
</feature>
<dbReference type="Pfam" id="PF17846">
    <property type="entry name" value="XRN_M"/>
    <property type="match status" value="2"/>
</dbReference>
<reference evidence="19 20" key="1">
    <citation type="submission" date="2018-11" db="EMBL/GenBank/DDBJ databases">
        <title>Genome assembly of Steccherinum ochraceum LE-BIN_3174, the white-rot fungus of the Steccherinaceae family (The Residual Polyporoid clade, Polyporales, Basidiomycota).</title>
        <authorList>
            <person name="Fedorova T.V."/>
            <person name="Glazunova O.A."/>
            <person name="Landesman E.O."/>
            <person name="Moiseenko K.V."/>
            <person name="Psurtseva N.V."/>
            <person name="Savinova O.S."/>
            <person name="Shakhova N.V."/>
            <person name="Tyazhelova T.V."/>
            <person name="Vasina D.V."/>
        </authorList>
    </citation>
    <scope>NUCLEOTIDE SEQUENCE [LARGE SCALE GENOMIC DNA]</scope>
    <source>
        <strain evidence="19 20">LE-BIN_3174</strain>
    </source>
</reference>
<dbReference type="GO" id="GO:0006397">
    <property type="term" value="P:mRNA processing"/>
    <property type="evidence" value="ECO:0007669"/>
    <property type="project" value="UniProtKB-UniRule"/>
</dbReference>
<evidence type="ECO:0000256" key="6">
    <source>
        <dbReference type="ARBA" id="ARBA00022722"/>
    </source>
</evidence>
<evidence type="ECO:0000256" key="5">
    <source>
        <dbReference type="ARBA" id="ARBA00022664"/>
    </source>
</evidence>
<feature type="compositionally biased region" description="Acidic residues" evidence="17">
    <location>
        <begin position="565"/>
        <end position="583"/>
    </location>
</feature>
<evidence type="ECO:0000256" key="12">
    <source>
        <dbReference type="ARBA" id="ARBA00023242"/>
    </source>
</evidence>
<gene>
    <name evidence="19" type="primary">RAT1</name>
    <name evidence="19" type="ORF">EIP91_011137</name>
</gene>
<evidence type="ECO:0000313" key="20">
    <source>
        <dbReference type="Proteomes" id="UP000292702"/>
    </source>
</evidence>
<proteinExistence type="inferred from homology"/>
<dbReference type="Pfam" id="PF00098">
    <property type="entry name" value="zf-CCHC"/>
    <property type="match status" value="1"/>
</dbReference>
<keyword evidence="8 15" id="KW-0269">Exonuclease</keyword>
<evidence type="ECO:0000256" key="8">
    <source>
        <dbReference type="ARBA" id="ARBA00022839"/>
    </source>
</evidence>
<keyword evidence="3" id="KW-0806">Transcription termination</keyword>
<dbReference type="EMBL" id="RWJN01000007">
    <property type="protein sequence ID" value="TCD71366.1"/>
    <property type="molecule type" value="Genomic_DNA"/>
</dbReference>
<dbReference type="InterPro" id="IPR027073">
    <property type="entry name" value="5_3_exoribonuclease"/>
</dbReference>
<keyword evidence="16" id="KW-0479">Metal-binding</keyword>
<dbReference type="GO" id="GO:0004534">
    <property type="term" value="F:5'-3' RNA exonuclease activity"/>
    <property type="evidence" value="ECO:0007669"/>
    <property type="project" value="UniProtKB-UniRule"/>
</dbReference>
<dbReference type="InterPro" id="IPR041412">
    <property type="entry name" value="Xrn1_helical"/>
</dbReference>
<keyword evidence="9" id="KW-0805">Transcription regulation</keyword>
<keyword evidence="11" id="KW-0804">Transcription</keyword>
<dbReference type="GO" id="GO:0006364">
    <property type="term" value="P:rRNA processing"/>
    <property type="evidence" value="ECO:0007669"/>
    <property type="project" value="UniProtKB-KW"/>
</dbReference>
<feature type="compositionally biased region" description="Low complexity" evidence="17">
    <location>
        <begin position="1017"/>
        <end position="1042"/>
    </location>
</feature>
<evidence type="ECO:0000259" key="18">
    <source>
        <dbReference type="PROSITE" id="PS50158"/>
    </source>
</evidence>
<dbReference type="EC" id="3.1.13.-" evidence="15"/>
<evidence type="ECO:0000256" key="9">
    <source>
        <dbReference type="ARBA" id="ARBA00023015"/>
    </source>
</evidence>
<comment type="subunit">
    <text evidence="14">Interacts with RAI1; the interaction is direct, stabilizes RAT1 protein structure and may stimulate its exoribonuclease activity. The interaction also stimulates RAI1 pyrophosphohydrolase activity, probably by recruiting it to mRNA substrates.</text>
</comment>
<evidence type="ECO:0000256" key="10">
    <source>
        <dbReference type="ARBA" id="ARBA00023054"/>
    </source>
</evidence>
<evidence type="ECO:0000256" key="1">
    <source>
        <dbReference type="ARBA" id="ARBA00004123"/>
    </source>
</evidence>
<dbReference type="GO" id="GO:0000956">
    <property type="term" value="P:nuclear-transcribed mRNA catabolic process"/>
    <property type="evidence" value="ECO:0007669"/>
    <property type="project" value="TreeGrafter"/>
</dbReference>
<dbReference type="InterPro" id="IPR004859">
    <property type="entry name" value="Xrn1_N"/>
</dbReference>
<accession>A0A4R0RTT4</accession>
<evidence type="ECO:0000256" key="13">
    <source>
        <dbReference type="ARBA" id="ARBA00046137"/>
    </source>
</evidence>
<dbReference type="GO" id="GO:0006353">
    <property type="term" value="P:DNA-templated transcription termination"/>
    <property type="evidence" value="ECO:0007669"/>
    <property type="project" value="UniProtKB-KW"/>
</dbReference>
<evidence type="ECO:0000256" key="14">
    <source>
        <dbReference type="ARBA" id="ARBA00046943"/>
    </source>
</evidence>
<evidence type="ECO:0000256" key="11">
    <source>
        <dbReference type="ARBA" id="ARBA00023163"/>
    </source>
</evidence>
<evidence type="ECO:0000256" key="2">
    <source>
        <dbReference type="ARBA" id="ARBA00006994"/>
    </source>
</evidence>
<keyword evidence="20" id="KW-1185">Reference proteome</keyword>
<feature type="compositionally biased region" description="Polar residues" evidence="17">
    <location>
        <begin position="432"/>
        <end position="443"/>
    </location>
</feature>
<feature type="compositionally biased region" description="Polar residues" evidence="17">
    <location>
        <begin position="932"/>
        <end position="954"/>
    </location>
</feature>
<evidence type="ECO:0000256" key="16">
    <source>
        <dbReference type="PROSITE-ProRule" id="PRU00047"/>
    </source>
</evidence>
<dbReference type="GO" id="GO:0005634">
    <property type="term" value="C:nucleus"/>
    <property type="evidence" value="ECO:0007669"/>
    <property type="project" value="UniProtKB-SubCell"/>
</dbReference>
<dbReference type="STRING" id="92696.A0A4R0RTT4"/>
<dbReference type="Gene3D" id="3.40.50.12390">
    <property type="match status" value="2"/>
</dbReference>
<evidence type="ECO:0000256" key="4">
    <source>
        <dbReference type="ARBA" id="ARBA00022552"/>
    </source>
</evidence>
<keyword evidence="16" id="KW-0862">Zinc</keyword>
<feature type="region of interest" description="Disordered" evidence="17">
    <location>
        <begin position="516"/>
        <end position="583"/>
    </location>
</feature>
<name>A0A4R0RTT4_9APHY</name>
<comment type="similarity">
    <text evidence="2 15">Belongs to the 5'-3' exonuclease family. XRN2/RAT1 subfamily.</text>
</comment>
<dbReference type="CDD" id="cd18673">
    <property type="entry name" value="PIN_XRN1-2-like"/>
    <property type="match status" value="1"/>
</dbReference>
<keyword evidence="7 15" id="KW-0378">Hydrolase</keyword>
<feature type="region of interest" description="Disordered" evidence="17">
    <location>
        <begin position="425"/>
        <end position="448"/>
    </location>
</feature>
<dbReference type="OrthoDB" id="372487at2759"/>
<evidence type="ECO:0000313" key="19">
    <source>
        <dbReference type="EMBL" id="TCD71366.1"/>
    </source>
</evidence>
<keyword evidence="6 15" id="KW-0540">Nuclease</keyword>
<dbReference type="Gene3D" id="1.25.40.1050">
    <property type="match status" value="1"/>
</dbReference>
<dbReference type="Pfam" id="PF03159">
    <property type="entry name" value="XRN_N"/>
    <property type="match status" value="1"/>
</dbReference>
<dbReference type="AlphaFoldDB" id="A0A4R0RTT4"/>
<dbReference type="FunFam" id="3.40.50.12390:FF:000005">
    <property type="entry name" value="5'-3' exoribonuclease 2"/>
    <property type="match status" value="1"/>
</dbReference>
<feature type="region of interest" description="Disordered" evidence="17">
    <location>
        <begin position="1064"/>
        <end position="1114"/>
    </location>
</feature>
<dbReference type="PANTHER" id="PTHR12341">
    <property type="entry name" value="5'-&gt;3' EXORIBONUCLEASE"/>
    <property type="match status" value="1"/>
</dbReference>
<comment type="subcellular location">
    <subcellularLocation>
        <location evidence="1">Nucleus</location>
    </subcellularLocation>
</comment>